<dbReference type="PANTHER" id="PTHR11839:SF18">
    <property type="entry name" value="NUDIX HYDROLASE DOMAIN-CONTAINING PROTEIN"/>
    <property type="match status" value="1"/>
</dbReference>
<feature type="binding site" evidence="9">
    <location>
        <position position="153"/>
    </location>
    <ligand>
        <name>Mg(2+)</name>
        <dbReference type="ChEBI" id="CHEBI:18420"/>
        <label>1</label>
    </ligand>
</feature>
<keyword evidence="6" id="KW-0378">Hydrolase</keyword>
<dbReference type="Pfam" id="PF00293">
    <property type="entry name" value="NUDIX"/>
    <property type="match status" value="1"/>
</dbReference>
<reference evidence="11 12" key="1">
    <citation type="journal article" date="2019" name="Environ. Microbiol.">
        <title>Species interactions and distinct microbial communities in high Arctic permafrost affected cryosols are associated with the CH4 and CO2 gas fluxes.</title>
        <authorList>
            <person name="Altshuler I."/>
            <person name="Hamel J."/>
            <person name="Turney S."/>
            <person name="Magnuson E."/>
            <person name="Levesque R."/>
            <person name="Greer C."/>
            <person name="Whyte L.G."/>
        </authorList>
    </citation>
    <scope>NUCLEOTIDE SEQUENCE [LARGE SCALE GENOMIC DNA]</scope>
    <source>
        <strain evidence="11 12">S9.3B</strain>
    </source>
</reference>
<sequence>MADGQGGGLRVLGRETLSDGWFRLEKVVFSQEGGAPQQREVYHNGTGAAVLPYDPARRTVLLVRQPRIPALVNGDDPMMVEACAGMVEGGDDPGDTVLREAVEELGCRLRALRKLFTLYPSPGSSAERLHLFAAEYAPEDRTGPGGGLEGEGERIEVLELPLARAWAMVGEGAIRDAKTVLLLQQARMEHDLISR</sequence>
<comment type="caution">
    <text evidence="11">The sequence shown here is derived from an EMBL/GenBank/DDBJ whole genome shotgun (WGS) entry which is preliminary data.</text>
</comment>
<name>A0A502G4H4_9PROT</name>
<dbReference type="SUPFAM" id="SSF55811">
    <property type="entry name" value="Nudix"/>
    <property type="match status" value="1"/>
</dbReference>
<dbReference type="Gene3D" id="3.90.79.10">
    <property type="entry name" value="Nucleoside Triphosphate Pyrophosphohydrolase"/>
    <property type="match status" value="1"/>
</dbReference>
<feature type="domain" description="Nudix hydrolase" evidence="10">
    <location>
        <begin position="43"/>
        <end position="182"/>
    </location>
</feature>
<dbReference type="EMBL" id="RCZP01000010">
    <property type="protein sequence ID" value="TPG56897.1"/>
    <property type="molecule type" value="Genomic_DNA"/>
</dbReference>
<dbReference type="CDD" id="cd24157">
    <property type="entry name" value="NUDIX_GDPMK"/>
    <property type="match status" value="1"/>
</dbReference>
<evidence type="ECO:0000256" key="6">
    <source>
        <dbReference type="ARBA" id="ARBA00022801"/>
    </source>
</evidence>
<evidence type="ECO:0000313" key="12">
    <source>
        <dbReference type="Proteomes" id="UP000317078"/>
    </source>
</evidence>
<dbReference type="GO" id="GO:0016818">
    <property type="term" value="F:hydrolase activity, acting on acid anhydrides, in phosphorus-containing anhydrides"/>
    <property type="evidence" value="ECO:0007669"/>
    <property type="project" value="InterPro"/>
</dbReference>
<protein>
    <recommendedName>
        <fullName evidence="5">GDP-mannose pyrophosphatase</fullName>
    </recommendedName>
    <alternativeName>
        <fullName evidence="7">GDP-mannose hydrolase</fullName>
    </alternativeName>
    <alternativeName>
        <fullName evidence="8">GDPMK</fullName>
    </alternativeName>
</protein>
<dbReference type="InterPro" id="IPR000086">
    <property type="entry name" value="NUDIX_hydrolase_dom"/>
</dbReference>
<dbReference type="GO" id="GO:0046872">
    <property type="term" value="F:metal ion binding"/>
    <property type="evidence" value="ECO:0007669"/>
    <property type="project" value="UniProtKB-KW"/>
</dbReference>
<proteinExistence type="inferred from homology"/>
<keyword evidence="9" id="KW-0479">Metal-binding</keyword>
<comment type="cofactor">
    <cofactor evidence="2 9">
        <name>Mg(2+)</name>
        <dbReference type="ChEBI" id="CHEBI:18420"/>
    </cofactor>
</comment>
<evidence type="ECO:0000256" key="3">
    <source>
        <dbReference type="ARBA" id="ARBA00007275"/>
    </source>
</evidence>
<evidence type="ECO:0000313" key="11">
    <source>
        <dbReference type="EMBL" id="TPG56897.1"/>
    </source>
</evidence>
<evidence type="ECO:0000256" key="2">
    <source>
        <dbReference type="ARBA" id="ARBA00001946"/>
    </source>
</evidence>
<accession>A0A502G4H4</accession>
<feature type="binding site" evidence="9">
    <location>
        <position position="104"/>
    </location>
    <ligand>
        <name>Mg(2+)</name>
        <dbReference type="ChEBI" id="CHEBI:18420"/>
        <label>2</label>
    </ligand>
</feature>
<comment type="similarity">
    <text evidence="3">Belongs to the Nudix hydrolase family. NudK subfamily.</text>
</comment>
<keyword evidence="12" id="KW-1185">Reference proteome</keyword>
<evidence type="ECO:0000256" key="5">
    <source>
        <dbReference type="ARBA" id="ARBA00016377"/>
    </source>
</evidence>
<comment type="subunit">
    <text evidence="4">Homodimer.</text>
</comment>
<dbReference type="Proteomes" id="UP000317078">
    <property type="component" value="Unassembled WGS sequence"/>
</dbReference>
<dbReference type="InterPro" id="IPR004385">
    <property type="entry name" value="NDP_pyrophosphatase"/>
</dbReference>
<dbReference type="InterPro" id="IPR015797">
    <property type="entry name" value="NUDIX_hydrolase-like_dom_sf"/>
</dbReference>
<gene>
    <name evidence="11" type="ORF">EAH89_12545</name>
</gene>
<evidence type="ECO:0000256" key="4">
    <source>
        <dbReference type="ARBA" id="ARBA00011738"/>
    </source>
</evidence>
<feature type="binding site" evidence="9">
    <location>
        <position position="84"/>
    </location>
    <ligand>
        <name>Mg(2+)</name>
        <dbReference type="ChEBI" id="CHEBI:18420"/>
        <label>1</label>
    </ligand>
</feature>
<feature type="binding site" evidence="9">
    <location>
        <position position="100"/>
    </location>
    <ligand>
        <name>Mg(2+)</name>
        <dbReference type="ChEBI" id="CHEBI:18420"/>
        <label>2</label>
    </ligand>
</feature>
<dbReference type="GO" id="GO:0006753">
    <property type="term" value="P:nucleoside phosphate metabolic process"/>
    <property type="evidence" value="ECO:0007669"/>
    <property type="project" value="TreeGrafter"/>
</dbReference>
<dbReference type="GO" id="GO:0005829">
    <property type="term" value="C:cytosol"/>
    <property type="evidence" value="ECO:0007669"/>
    <property type="project" value="TreeGrafter"/>
</dbReference>
<evidence type="ECO:0000259" key="10">
    <source>
        <dbReference type="PROSITE" id="PS51462"/>
    </source>
</evidence>
<dbReference type="PROSITE" id="PS51462">
    <property type="entry name" value="NUDIX"/>
    <property type="match status" value="1"/>
</dbReference>
<evidence type="ECO:0000256" key="9">
    <source>
        <dbReference type="PIRSR" id="PIRSR604385-2"/>
    </source>
</evidence>
<dbReference type="OrthoDB" id="5292471at2"/>
<dbReference type="PANTHER" id="PTHR11839">
    <property type="entry name" value="UDP/ADP-SUGAR PYROPHOSPHATASE"/>
    <property type="match status" value="1"/>
</dbReference>
<keyword evidence="9" id="KW-0460">Magnesium</keyword>
<evidence type="ECO:0000256" key="7">
    <source>
        <dbReference type="ARBA" id="ARBA00032162"/>
    </source>
</evidence>
<dbReference type="AlphaFoldDB" id="A0A502G4H4"/>
<organism evidence="11 12">
    <name type="scientific">Muricoccus nepalensis</name>
    <dbReference type="NCBI Taxonomy" id="1854500"/>
    <lineage>
        <taxon>Bacteria</taxon>
        <taxon>Pseudomonadati</taxon>
        <taxon>Pseudomonadota</taxon>
        <taxon>Alphaproteobacteria</taxon>
        <taxon>Acetobacterales</taxon>
        <taxon>Roseomonadaceae</taxon>
        <taxon>Muricoccus</taxon>
    </lineage>
</organism>
<dbReference type="NCBIfam" id="TIGR00052">
    <property type="entry name" value="nudix-type nucleoside diphosphatase, YffH/AdpP family"/>
    <property type="match status" value="1"/>
</dbReference>
<dbReference type="RefSeq" id="WP_140883518.1">
    <property type="nucleotide sequence ID" value="NZ_RCZP01000010.1"/>
</dbReference>
<evidence type="ECO:0000256" key="8">
    <source>
        <dbReference type="ARBA" id="ARBA00032272"/>
    </source>
</evidence>
<evidence type="ECO:0000256" key="1">
    <source>
        <dbReference type="ARBA" id="ARBA00000847"/>
    </source>
</evidence>
<dbReference type="GO" id="GO:0019693">
    <property type="term" value="P:ribose phosphate metabolic process"/>
    <property type="evidence" value="ECO:0007669"/>
    <property type="project" value="TreeGrafter"/>
</dbReference>
<comment type="catalytic activity">
    <reaction evidence="1">
        <text>GDP-alpha-D-mannose + H2O = alpha-D-mannose 1-phosphate + GMP + 2 H(+)</text>
        <dbReference type="Rhea" id="RHEA:27978"/>
        <dbReference type="ChEBI" id="CHEBI:15377"/>
        <dbReference type="ChEBI" id="CHEBI:15378"/>
        <dbReference type="ChEBI" id="CHEBI:57527"/>
        <dbReference type="ChEBI" id="CHEBI:58115"/>
        <dbReference type="ChEBI" id="CHEBI:58409"/>
    </reaction>
</comment>